<evidence type="ECO:0000256" key="13">
    <source>
        <dbReference type="ARBA" id="ARBA00033093"/>
    </source>
</evidence>
<evidence type="ECO:0000256" key="12">
    <source>
        <dbReference type="ARBA" id="ARBA00032931"/>
    </source>
</evidence>
<dbReference type="Proteomes" id="UP000502899">
    <property type="component" value="Chromosome"/>
</dbReference>
<comment type="subcellular location">
    <subcellularLocation>
        <location evidence="1 15">Cytoplasm</location>
    </subcellularLocation>
</comment>
<evidence type="ECO:0000256" key="3">
    <source>
        <dbReference type="ARBA" id="ARBA00010280"/>
    </source>
</evidence>
<keyword evidence="10 15" id="KW-0067">ATP-binding</keyword>
<dbReference type="GO" id="GO:0005524">
    <property type="term" value="F:ATP binding"/>
    <property type="evidence" value="ECO:0007669"/>
    <property type="project" value="UniProtKB-KW"/>
</dbReference>
<dbReference type="Gene3D" id="3.30.1330.10">
    <property type="entry name" value="PurM-like, N-terminal domain"/>
    <property type="match status" value="1"/>
</dbReference>
<dbReference type="Gene3D" id="3.90.650.10">
    <property type="entry name" value="PurM-like C-terminal domain"/>
    <property type="match status" value="1"/>
</dbReference>
<dbReference type="Pfam" id="PF02769">
    <property type="entry name" value="AIRS_C"/>
    <property type="match status" value="1"/>
</dbReference>
<evidence type="ECO:0000259" key="16">
    <source>
        <dbReference type="Pfam" id="PF00586"/>
    </source>
</evidence>
<dbReference type="GO" id="GO:0005829">
    <property type="term" value="C:cytosol"/>
    <property type="evidence" value="ECO:0007669"/>
    <property type="project" value="TreeGrafter"/>
</dbReference>
<dbReference type="SUPFAM" id="SSF55326">
    <property type="entry name" value="PurM N-terminal domain-like"/>
    <property type="match status" value="1"/>
</dbReference>
<organism evidence="18 19">
    <name type="scientific">Finegoldia magna</name>
    <name type="common">Peptostreptococcus magnus</name>
    <dbReference type="NCBI Taxonomy" id="1260"/>
    <lineage>
        <taxon>Bacteria</taxon>
        <taxon>Bacillati</taxon>
        <taxon>Bacillota</taxon>
        <taxon>Tissierellia</taxon>
        <taxon>Tissierellales</taxon>
        <taxon>Peptoniphilaceae</taxon>
        <taxon>Finegoldia</taxon>
    </lineage>
</organism>
<dbReference type="NCBIfam" id="TIGR00878">
    <property type="entry name" value="purM"/>
    <property type="match status" value="1"/>
</dbReference>
<dbReference type="UniPathway" id="UPA00074">
    <property type="reaction ID" value="UER00129"/>
</dbReference>
<evidence type="ECO:0000313" key="18">
    <source>
        <dbReference type="EMBL" id="QKH79443.1"/>
    </source>
</evidence>
<comment type="catalytic activity">
    <reaction evidence="14 15">
        <text>2-formamido-N(1)-(5-O-phospho-beta-D-ribosyl)acetamidine + ATP = 5-amino-1-(5-phospho-beta-D-ribosyl)imidazole + ADP + phosphate + H(+)</text>
        <dbReference type="Rhea" id="RHEA:23032"/>
        <dbReference type="ChEBI" id="CHEBI:15378"/>
        <dbReference type="ChEBI" id="CHEBI:30616"/>
        <dbReference type="ChEBI" id="CHEBI:43474"/>
        <dbReference type="ChEBI" id="CHEBI:137981"/>
        <dbReference type="ChEBI" id="CHEBI:147287"/>
        <dbReference type="ChEBI" id="CHEBI:456216"/>
        <dbReference type="EC" id="6.3.3.1"/>
    </reaction>
</comment>
<evidence type="ECO:0000256" key="1">
    <source>
        <dbReference type="ARBA" id="ARBA00004496"/>
    </source>
</evidence>
<dbReference type="GO" id="GO:0004637">
    <property type="term" value="F:phosphoribosylamine-glycine ligase activity"/>
    <property type="evidence" value="ECO:0007669"/>
    <property type="project" value="TreeGrafter"/>
</dbReference>
<dbReference type="AlphaFoldDB" id="A0A7D4KP13"/>
<protein>
    <recommendedName>
        <fullName evidence="5 15">Phosphoribosylformylglycinamidine cyclo-ligase</fullName>
        <ecNumber evidence="4 15">6.3.3.1</ecNumber>
    </recommendedName>
    <alternativeName>
        <fullName evidence="12 15">AIR synthase</fullName>
    </alternativeName>
    <alternativeName>
        <fullName evidence="13 15">AIRS</fullName>
    </alternativeName>
    <alternativeName>
        <fullName evidence="11 15">Phosphoribosyl-aminoimidazole synthetase</fullName>
    </alternativeName>
</protein>
<comment type="similarity">
    <text evidence="3 15">Belongs to the AIR synthase family.</text>
</comment>
<dbReference type="GO" id="GO:0006189">
    <property type="term" value="P:'de novo' IMP biosynthetic process"/>
    <property type="evidence" value="ECO:0007669"/>
    <property type="project" value="UniProtKB-UniRule"/>
</dbReference>
<dbReference type="InterPro" id="IPR010918">
    <property type="entry name" value="PurM-like_C_dom"/>
</dbReference>
<evidence type="ECO:0000256" key="8">
    <source>
        <dbReference type="ARBA" id="ARBA00022741"/>
    </source>
</evidence>
<accession>A0A7D4KP13</accession>
<evidence type="ECO:0000256" key="10">
    <source>
        <dbReference type="ARBA" id="ARBA00022840"/>
    </source>
</evidence>
<dbReference type="PANTHER" id="PTHR10520">
    <property type="entry name" value="TRIFUNCTIONAL PURINE BIOSYNTHETIC PROTEIN ADENOSINE-3-RELATED"/>
    <property type="match status" value="1"/>
</dbReference>
<evidence type="ECO:0000256" key="6">
    <source>
        <dbReference type="ARBA" id="ARBA00022490"/>
    </source>
</evidence>
<keyword evidence="7 15" id="KW-0436">Ligase</keyword>
<evidence type="ECO:0000313" key="19">
    <source>
        <dbReference type="Proteomes" id="UP000502899"/>
    </source>
</evidence>
<evidence type="ECO:0000256" key="15">
    <source>
        <dbReference type="HAMAP-Rule" id="MF_00741"/>
    </source>
</evidence>
<dbReference type="FunFam" id="3.90.650.10:FF:000011">
    <property type="entry name" value="Phosphoribosylformylglycinamidine cyclo-ligase"/>
    <property type="match status" value="1"/>
</dbReference>
<feature type="domain" description="PurM-like C-terminal" evidence="17">
    <location>
        <begin position="173"/>
        <end position="331"/>
    </location>
</feature>
<keyword evidence="6 15" id="KW-0963">Cytoplasm</keyword>
<evidence type="ECO:0000256" key="5">
    <source>
        <dbReference type="ARBA" id="ARBA00020367"/>
    </source>
</evidence>
<evidence type="ECO:0000256" key="4">
    <source>
        <dbReference type="ARBA" id="ARBA00013047"/>
    </source>
</evidence>
<dbReference type="PANTHER" id="PTHR10520:SF12">
    <property type="entry name" value="TRIFUNCTIONAL PURINE BIOSYNTHETIC PROTEIN ADENOSINE-3"/>
    <property type="match status" value="1"/>
</dbReference>
<evidence type="ECO:0000256" key="2">
    <source>
        <dbReference type="ARBA" id="ARBA00004686"/>
    </source>
</evidence>
<keyword evidence="9 15" id="KW-0658">Purine biosynthesis</keyword>
<dbReference type="InterPro" id="IPR004733">
    <property type="entry name" value="PurM_cligase"/>
</dbReference>
<dbReference type="InterPro" id="IPR036921">
    <property type="entry name" value="PurM-like_N_sf"/>
</dbReference>
<name>A0A7D4KP13_FINMA</name>
<evidence type="ECO:0000256" key="7">
    <source>
        <dbReference type="ARBA" id="ARBA00022598"/>
    </source>
</evidence>
<evidence type="ECO:0000256" key="11">
    <source>
        <dbReference type="ARBA" id="ARBA00031908"/>
    </source>
</evidence>
<dbReference type="SUPFAM" id="SSF56042">
    <property type="entry name" value="PurM C-terminal domain-like"/>
    <property type="match status" value="1"/>
</dbReference>
<dbReference type="FunFam" id="3.30.1330.10:FF:000001">
    <property type="entry name" value="Phosphoribosylformylglycinamidine cyclo-ligase"/>
    <property type="match status" value="1"/>
</dbReference>
<comment type="pathway">
    <text evidence="2 15">Purine metabolism; IMP biosynthesis via de novo pathway; 5-amino-1-(5-phospho-D-ribosyl)imidazole from N(2)-formyl-N(1)-(5-phospho-D-ribosyl)glycinamide: step 2/2.</text>
</comment>
<dbReference type="EMBL" id="CP054000">
    <property type="protein sequence ID" value="QKH79443.1"/>
    <property type="molecule type" value="Genomic_DNA"/>
</dbReference>
<proteinExistence type="inferred from homology"/>
<dbReference type="InterPro" id="IPR036676">
    <property type="entry name" value="PurM-like_C_sf"/>
</dbReference>
<dbReference type="InterPro" id="IPR016188">
    <property type="entry name" value="PurM-like_N"/>
</dbReference>
<dbReference type="GO" id="GO:0004641">
    <property type="term" value="F:phosphoribosylformylglycinamidine cyclo-ligase activity"/>
    <property type="evidence" value="ECO:0007669"/>
    <property type="project" value="UniProtKB-UniRule"/>
</dbReference>
<feature type="domain" description="PurM-like N-terminal" evidence="16">
    <location>
        <begin position="56"/>
        <end position="161"/>
    </location>
</feature>
<sequence length="338" mass="36537">MGLTYKDSGVDKEKGYEEVQIIKEIVKKTHGKEVLTGIGGFAGLFKPEISDMKEPVLVSGTDGVGTKIKLAMELDKHDTVGIDLVAMCVNDVLCQGAKPLFFLDYIATGSLKPAKMADLVRGVAEGCSQSECALIGGETAEMPGLYKENDYDLAGFAVGIVDRDKIIDGSGIKEGDVAISLSSSGVHSNGFSLVRAALDMANVKLSDKFEDTTVGERLLVPTRIYEKEISALLKEVEIKGIAHITGGGLYENVPRMLPENIGIEFDLKESEIDSVFKAIKKWGNVETKEMFSTFNMGIGMVVVVDAKDVDKSLEILQKIDPKAKQCGVCKKNRNKSCD</sequence>
<reference evidence="18 19" key="1">
    <citation type="submission" date="2020-05" db="EMBL/GenBank/DDBJ databases">
        <title>FDA dAtabase for Regulatory Grade micrObial Sequences (FDA-ARGOS): Supporting development and validation of Infectious Disease Dx tests.</title>
        <authorList>
            <person name="Pederson C."/>
            <person name="Tallon L."/>
            <person name="Sadzewicz L."/>
            <person name="Zhao X."/>
            <person name="Vavikolanu K."/>
            <person name="Mehta A."/>
            <person name="Aluvathingal J."/>
            <person name="Nadendla S."/>
            <person name="Myers T."/>
            <person name="Yan Y."/>
            <person name="Sichtig H."/>
        </authorList>
    </citation>
    <scope>NUCLEOTIDE SEQUENCE [LARGE SCALE GENOMIC DNA]</scope>
    <source>
        <strain evidence="18 19">FDAARGOS_764</strain>
    </source>
</reference>
<evidence type="ECO:0000259" key="17">
    <source>
        <dbReference type="Pfam" id="PF02769"/>
    </source>
</evidence>
<dbReference type="EC" id="6.3.3.1" evidence="4 15"/>
<keyword evidence="8 15" id="KW-0547">Nucleotide-binding</keyword>
<dbReference type="CDD" id="cd02196">
    <property type="entry name" value="PurM"/>
    <property type="match status" value="1"/>
</dbReference>
<evidence type="ECO:0000256" key="14">
    <source>
        <dbReference type="ARBA" id="ARBA00049057"/>
    </source>
</evidence>
<dbReference type="GO" id="GO:0046084">
    <property type="term" value="P:adenine biosynthetic process"/>
    <property type="evidence" value="ECO:0007669"/>
    <property type="project" value="TreeGrafter"/>
</dbReference>
<dbReference type="HAMAP" id="MF_00741">
    <property type="entry name" value="AIRS"/>
    <property type="match status" value="1"/>
</dbReference>
<dbReference type="Pfam" id="PF00586">
    <property type="entry name" value="AIRS"/>
    <property type="match status" value="1"/>
</dbReference>
<gene>
    <name evidence="15" type="primary">purM</name>
    <name evidence="18" type="ORF">FOC70_03345</name>
</gene>
<evidence type="ECO:0000256" key="9">
    <source>
        <dbReference type="ARBA" id="ARBA00022755"/>
    </source>
</evidence>